<evidence type="ECO:0000313" key="1">
    <source>
        <dbReference type="EMBL" id="PMD13351.1"/>
    </source>
</evidence>
<accession>A0A2J6PH24</accession>
<protein>
    <submittedName>
        <fullName evidence="1">Uncharacterized protein</fullName>
    </submittedName>
</protein>
<dbReference type="Proteomes" id="UP000235672">
    <property type="component" value="Unassembled WGS sequence"/>
</dbReference>
<dbReference type="AlphaFoldDB" id="A0A2J6PH24"/>
<name>A0A2J6PH24_9HELO</name>
<gene>
    <name evidence="1" type="ORF">NA56DRAFT_755805</name>
</gene>
<reference evidence="1 2" key="1">
    <citation type="submission" date="2016-05" db="EMBL/GenBank/DDBJ databases">
        <title>A degradative enzymes factory behind the ericoid mycorrhizal symbiosis.</title>
        <authorList>
            <consortium name="DOE Joint Genome Institute"/>
            <person name="Martino E."/>
            <person name="Morin E."/>
            <person name="Grelet G."/>
            <person name="Kuo A."/>
            <person name="Kohler A."/>
            <person name="Daghino S."/>
            <person name="Barry K."/>
            <person name="Choi C."/>
            <person name="Cichocki N."/>
            <person name="Clum A."/>
            <person name="Copeland A."/>
            <person name="Hainaut M."/>
            <person name="Haridas S."/>
            <person name="Labutti K."/>
            <person name="Lindquist E."/>
            <person name="Lipzen A."/>
            <person name="Khouja H.-R."/>
            <person name="Murat C."/>
            <person name="Ohm R."/>
            <person name="Olson A."/>
            <person name="Spatafora J."/>
            <person name="Veneault-Fourrey C."/>
            <person name="Henrissat B."/>
            <person name="Grigoriev I."/>
            <person name="Martin F."/>
            <person name="Perotto S."/>
        </authorList>
    </citation>
    <scope>NUCLEOTIDE SEQUENCE [LARGE SCALE GENOMIC DNA]</scope>
    <source>
        <strain evidence="1 2">UAMH 7357</strain>
    </source>
</reference>
<sequence length="137" mass="15104">MCAVVFLALVCRRRNVTGEMEAVPPSAASLWPHFCLFQLRRPARDVVADSPSSAIRSSSFAGVVHSVATTRVHWPKGPLLIPFRRERLFSKPRRLRLIAMELALGSGNSSVSALIITEISSGFFAIALRILHAIHRC</sequence>
<proteinExistence type="predicted"/>
<dbReference type="EMBL" id="KZ613532">
    <property type="protein sequence ID" value="PMD13351.1"/>
    <property type="molecule type" value="Genomic_DNA"/>
</dbReference>
<keyword evidence="2" id="KW-1185">Reference proteome</keyword>
<organism evidence="1 2">
    <name type="scientific">Hyaloscypha hepaticicola</name>
    <dbReference type="NCBI Taxonomy" id="2082293"/>
    <lineage>
        <taxon>Eukaryota</taxon>
        <taxon>Fungi</taxon>
        <taxon>Dikarya</taxon>
        <taxon>Ascomycota</taxon>
        <taxon>Pezizomycotina</taxon>
        <taxon>Leotiomycetes</taxon>
        <taxon>Helotiales</taxon>
        <taxon>Hyaloscyphaceae</taxon>
        <taxon>Hyaloscypha</taxon>
    </lineage>
</organism>
<evidence type="ECO:0000313" key="2">
    <source>
        <dbReference type="Proteomes" id="UP000235672"/>
    </source>
</evidence>